<feature type="transmembrane region" description="Helical" evidence="5">
    <location>
        <begin position="519"/>
        <end position="539"/>
    </location>
</feature>
<dbReference type="Pfam" id="PF00564">
    <property type="entry name" value="PB1"/>
    <property type="match status" value="1"/>
</dbReference>
<keyword evidence="2 3" id="KW-0129">CBS domain</keyword>
<feature type="region of interest" description="Disordered" evidence="4">
    <location>
        <begin position="365"/>
        <end position="386"/>
    </location>
</feature>
<dbReference type="Gene3D" id="3.10.580.10">
    <property type="entry name" value="CBS-domain"/>
    <property type="match status" value="2"/>
</dbReference>
<dbReference type="Pfam" id="PF00571">
    <property type="entry name" value="CBS"/>
    <property type="match status" value="4"/>
</dbReference>
<reference evidence="8 9" key="1">
    <citation type="submission" date="2024-04" db="EMBL/GenBank/DDBJ databases">
        <title>The reference genome of an endangered Asteraceae, Deinandra increscens subsp. villosa, native to the Central Coast of California.</title>
        <authorList>
            <person name="Guilliams M."/>
            <person name="Hasenstab-Lehman K."/>
            <person name="Meyer R."/>
            <person name="Mcevoy S."/>
        </authorList>
    </citation>
    <scope>NUCLEOTIDE SEQUENCE [LARGE SCALE GENOMIC DNA]</scope>
    <source>
        <tissue evidence="8">Leaf</tissue>
    </source>
</reference>
<dbReference type="SMART" id="SM00116">
    <property type="entry name" value="CBS"/>
    <property type="match status" value="4"/>
</dbReference>
<keyword evidence="5" id="KW-1133">Transmembrane helix</keyword>
<evidence type="ECO:0000256" key="4">
    <source>
        <dbReference type="SAM" id="MobiDB-lite"/>
    </source>
</evidence>
<comment type="caution">
    <text evidence="8">The sequence shown here is derived from an EMBL/GenBank/DDBJ whole genome shotgun (WGS) entry which is preliminary data.</text>
</comment>
<dbReference type="InterPro" id="IPR046342">
    <property type="entry name" value="CBS_dom_sf"/>
</dbReference>
<feature type="domain" description="CBS" evidence="6">
    <location>
        <begin position="54"/>
        <end position="111"/>
    </location>
</feature>
<proteinExistence type="predicted"/>
<dbReference type="CDD" id="cd17782">
    <property type="entry name" value="CBS_pair_MUG70_2"/>
    <property type="match status" value="1"/>
</dbReference>
<evidence type="ECO:0000313" key="8">
    <source>
        <dbReference type="EMBL" id="KAK9066397.1"/>
    </source>
</evidence>
<evidence type="ECO:0000259" key="7">
    <source>
        <dbReference type="PROSITE" id="PS51745"/>
    </source>
</evidence>
<dbReference type="CDD" id="cd17781">
    <property type="entry name" value="CBS_pair_MUG70_1"/>
    <property type="match status" value="1"/>
</dbReference>
<gene>
    <name evidence="8" type="ORF">SSX86_013719</name>
</gene>
<accession>A0AAP0D523</accession>
<dbReference type="EMBL" id="JBCNJP010000015">
    <property type="protein sequence ID" value="KAK9066397.1"/>
    <property type="molecule type" value="Genomic_DNA"/>
</dbReference>
<dbReference type="AlphaFoldDB" id="A0AAP0D523"/>
<dbReference type="CDD" id="cd06409">
    <property type="entry name" value="PB1_MUG70"/>
    <property type="match status" value="1"/>
</dbReference>
<evidence type="ECO:0000256" key="1">
    <source>
        <dbReference type="ARBA" id="ARBA00022737"/>
    </source>
</evidence>
<dbReference type="InterPro" id="IPR050511">
    <property type="entry name" value="AMPK_gamma/SDS23_families"/>
</dbReference>
<feature type="domain" description="CBS" evidence="6">
    <location>
        <begin position="120"/>
        <end position="178"/>
    </location>
</feature>
<dbReference type="InterPro" id="IPR000644">
    <property type="entry name" value="CBS_dom"/>
</dbReference>
<feature type="region of interest" description="Disordered" evidence="4">
    <location>
        <begin position="1"/>
        <end position="45"/>
    </location>
</feature>
<evidence type="ECO:0000256" key="2">
    <source>
        <dbReference type="ARBA" id="ARBA00023122"/>
    </source>
</evidence>
<dbReference type="PANTHER" id="PTHR13780:SF130">
    <property type="entry name" value="PB1 DOMAIN, CBS DOMAIN PROTEIN-RELATED"/>
    <property type="match status" value="1"/>
</dbReference>
<dbReference type="SUPFAM" id="SSF54277">
    <property type="entry name" value="CAD &amp; PB1 domains"/>
    <property type="match status" value="1"/>
</dbReference>
<protein>
    <submittedName>
        <fullName evidence="8">Uncharacterized protein</fullName>
    </submittedName>
</protein>
<keyword evidence="9" id="KW-1185">Reference proteome</keyword>
<dbReference type="SUPFAM" id="SSF54631">
    <property type="entry name" value="CBS-domain pair"/>
    <property type="match status" value="2"/>
</dbReference>
<feature type="compositionally biased region" description="Polar residues" evidence="4">
    <location>
        <begin position="1"/>
        <end position="11"/>
    </location>
</feature>
<evidence type="ECO:0000259" key="6">
    <source>
        <dbReference type="PROSITE" id="PS51371"/>
    </source>
</evidence>
<dbReference type="PROSITE" id="PS51745">
    <property type="entry name" value="PB1"/>
    <property type="match status" value="1"/>
</dbReference>
<dbReference type="InterPro" id="IPR000270">
    <property type="entry name" value="PB1_dom"/>
</dbReference>
<feature type="domain" description="CBS" evidence="6">
    <location>
        <begin position="288"/>
        <end position="346"/>
    </location>
</feature>
<sequence length="544" mass="58109">MTTSQSGSSRRSMVLTGASRKKASENGAMDSNRRSISTPRPMGLTGERTVKRLRLSKALTAPESTTIIEACRRMAARKVDALLLTDSNALLCGILTDRDIATRVVAHELDLETTPVSAVMTKNPVFVISDTLAVEALQKMVQGKFRHLPVVENGGVVAILDIAKCLYDAIARMERAAEKGKAIAAAVEGVEKHWGTSVSGSNTFIETLRERLFKPSLSTIISGNPKLVTVSPSDTVLMATKTMLESHTSSAIVAVDGKPHGILTSKDILMRVIAVGLSPESTIVEKVMTPNPECATIDTPIVEALHIMNKGKFLHLPVIDKDGIVVAITDVLQITHAAVASVGNTSGIDSDAASSMMQNFWDSAMAAPPADDDSETRSESSFKLASEGGTDIGKAFYPSPTLPNTFAFKIQDRKGRMHRFMCDTHTLTDLITAILQRVGGEIDRNNLPQILYEDEDKDLVILATDSDLVAAVEHARSAGWKGLKLHLEYSGMPRDRKVSSRGGSGGGLEHVHADAWASAYSSVAAGAALVAGLGVLAFLRRGSN</sequence>
<organism evidence="8 9">
    <name type="scientific">Deinandra increscens subsp. villosa</name>
    <dbReference type="NCBI Taxonomy" id="3103831"/>
    <lineage>
        <taxon>Eukaryota</taxon>
        <taxon>Viridiplantae</taxon>
        <taxon>Streptophyta</taxon>
        <taxon>Embryophyta</taxon>
        <taxon>Tracheophyta</taxon>
        <taxon>Spermatophyta</taxon>
        <taxon>Magnoliopsida</taxon>
        <taxon>eudicotyledons</taxon>
        <taxon>Gunneridae</taxon>
        <taxon>Pentapetalae</taxon>
        <taxon>asterids</taxon>
        <taxon>campanulids</taxon>
        <taxon>Asterales</taxon>
        <taxon>Asteraceae</taxon>
        <taxon>Asteroideae</taxon>
        <taxon>Heliantheae alliance</taxon>
        <taxon>Madieae</taxon>
        <taxon>Madiinae</taxon>
        <taxon>Deinandra</taxon>
    </lineage>
</organism>
<feature type="domain" description="PB1" evidence="7">
    <location>
        <begin position="403"/>
        <end position="490"/>
    </location>
</feature>
<dbReference type="Gene3D" id="3.10.20.90">
    <property type="entry name" value="Phosphatidylinositol 3-kinase Catalytic Subunit, Chain A, domain 1"/>
    <property type="match status" value="1"/>
</dbReference>
<dbReference type="PROSITE" id="PS51371">
    <property type="entry name" value="CBS"/>
    <property type="match status" value="4"/>
</dbReference>
<evidence type="ECO:0000256" key="5">
    <source>
        <dbReference type="SAM" id="Phobius"/>
    </source>
</evidence>
<evidence type="ECO:0000313" key="9">
    <source>
        <dbReference type="Proteomes" id="UP001408789"/>
    </source>
</evidence>
<dbReference type="SMART" id="SM00666">
    <property type="entry name" value="PB1"/>
    <property type="match status" value="1"/>
</dbReference>
<name>A0AAP0D523_9ASTR</name>
<dbReference type="Proteomes" id="UP001408789">
    <property type="component" value="Unassembled WGS sequence"/>
</dbReference>
<dbReference type="InterPro" id="IPR053793">
    <property type="entry name" value="PB1-like"/>
</dbReference>
<keyword evidence="5" id="KW-0472">Membrane</keyword>
<keyword evidence="1" id="KW-0677">Repeat</keyword>
<evidence type="ECO:0000256" key="3">
    <source>
        <dbReference type="PROSITE-ProRule" id="PRU00703"/>
    </source>
</evidence>
<feature type="domain" description="CBS" evidence="6">
    <location>
        <begin position="223"/>
        <end position="280"/>
    </location>
</feature>
<keyword evidence="5" id="KW-0812">Transmembrane</keyword>
<dbReference type="PANTHER" id="PTHR13780">
    <property type="entry name" value="AMP-ACTIVATED PROTEIN KINASE, GAMMA REGULATORY SUBUNIT"/>
    <property type="match status" value="1"/>
</dbReference>